<sequence>MTYVICSGAGPAGTVDGRGHPATLHRLPYCEFLMTAASAALFSRLQTRTGGPDDQDGPKLLEHVLGWTLVVVVAMFVTGAGLL</sequence>
<comment type="caution">
    <text evidence="2">The sequence shown here is derived from an EMBL/GenBank/DDBJ whole genome shotgun (WGS) entry which is preliminary data.</text>
</comment>
<keyword evidence="1" id="KW-0812">Transmembrane</keyword>
<evidence type="ECO:0000256" key="1">
    <source>
        <dbReference type="SAM" id="Phobius"/>
    </source>
</evidence>
<dbReference type="EMBL" id="BMVC01000026">
    <property type="protein sequence ID" value="GHD17221.1"/>
    <property type="molecule type" value="Genomic_DNA"/>
</dbReference>
<keyword evidence="1" id="KW-1133">Transmembrane helix</keyword>
<evidence type="ECO:0000313" key="3">
    <source>
        <dbReference type="Proteomes" id="UP000638353"/>
    </source>
</evidence>
<keyword evidence="1" id="KW-0472">Membrane</keyword>
<dbReference type="NCBIfam" id="NF033485">
    <property type="entry name" value="small_SCO1431"/>
    <property type="match status" value="1"/>
</dbReference>
<reference evidence="2" key="1">
    <citation type="journal article" date="2014" name="Int. J. Syst. Evol. Microbiol.">
        <title>Complete genome sequence of Corynebacterium casei LMG S-19264T (=DSM 44701T), isolated from a smear-ripened cheese.</title>
        <authorList>
            <consortium name="US DOE Joint Genome Institute (JGI-PGF)"/>
            <person name="Walter F."/>
            <person name="Albersmeier A."/>
            <person name="Kalinowski J."/>
            <person name="Ruckert C."/>
        </authorList>
    </citation>
    <scope>NUCLEOTIDE SEQUENCE</scope>
    <source>
        <strain evidence="2">JCM 4637</strain>
    </source>
</reference>
<reference evidence="2" key="2">
    <citation type="submission" date="2020-09" db="EMBL/GenBank/DDBJ databases">
        <authorList>
            <person name="Sun Q."/>
            <person name="Ohkuma M."/>
        </authorList>
    </citation>
    <scope>NUCLEOTIDE SEQUENCE</scope>
    <source>
        <strain evidence="2">JCM 4637</strain>
    </source>
</reference>
<evidence type="ECO:0000313" key="2">
    <source>
        <dbReference type="EMBL" id="GHD17221.1"/>
    </source>
</evidence>
<protein>
    <recommendedName>
        <fullName evidence="4">SCO1431 family membrane protein</fullName>
    </recommendedName>
</protein>
<name>A0A918X7P3_9ACTN</name>
<proteinExistence type="predicted"/>
<accession>A0A918X7P3</accession>
<feature type="transmembrane region" description="Helical" evidence="1">
    <location>
        <begin position="64"/>
        <end position="82"/>
    </location>
</feature>
<organism evidence="2 3">
    <name type="scientific">Streptomyces finlayi</name>
    <dbReference type="NCBI Taxonomy" id="67296"/>
    <lineage>
        <taxon>Bacteria</taxon>
        <taxon>Bacillati</taxon>
        <taxon>Actinomycetota</taxon>
        <taxon>Actinomycetes</taxon>
        <taxon>Kitasatosporales</taxon>
        <taxon>Streptomycetaceae</taxon>
        <taxon>Streptomyces</taxon>
    </lineage>
</organism>
<evidence type="ECO:0008006" key="4">
    <source>
        <dbReference type="Google" id="ProtNLM"/>
    </source>
</evidence>
<dbReference type="AlphaFoldDB" id="A0A918X7P3"/>
<dbReference type="InterPro" id="IPR047816">
    <property type="entry name" value="SCO1431-like"/>
</dbReference>
<dbReference type="Proteomes" id="UP000638353">
    <property type="component" value="Unassembled WGS sequence"/>
</dbReference>
<gene>
    <name evidence="2" type="ORF">GCM10010334_78920</name>
</gene>